<dbReference type="Proteomes" id="UP000677054">
    <property type="component" value="Unassembled WGS sequence"/>
</dbReference>
<reference evidence="8" key="1">
    <citation type="submission" date="2020-11" db="EMBL/GenBank/DDBJ databases">
        <authorList>
            <person name="Tran Van P."/>
        </authorList>
    </citation>
    <scope>NUCLEOTIDE SEQUENCE</scope>
</reference>
<proteinExistence type="inferred from homology"/>
<dbReference type="InterPro" id="IPR003043">
    <property type="entry name" value="Uropor_MeTrfase_CS"/>
</dbReference>
<evidence type="ECO:0000256" key="2">
    <source>
        <dbReference type="ARBA" id="ARBA00022603"/>
    </source>
</evidence>
<comment type="similarity">
    <text evidence="6">Belongs to the precorrin methyltransferase family.</text>
</comment>
<dbReference type="EMBL" id="CAJPEV010018193">
    <property type="protein sequence ID" value="CAG0907633.1"/>
    <property type="molecule type" value="Genomic_DNA"/>
</dbReference>
<evidence type="ECO:0000313" key="8">
    <source>
        <dbReference type="EMBL" id="CAD7255139.1"/>
    </source>
</evidence>
<dbReference type="AlphaFoldDB" id="A0A7R9FTZ0"/>
<feature type="non-terminal residue" evidence="8">
    <location>
        <position position="138"/>
    </location>
</feature>
<dbReference type="OrthoDB" id="8122525at2759"/>
<dbReference type="Gene3D" id="3.40.1010.10">
    <property type="entry name" value="Cobalt-precorrin-4 Transmethylase, Domain 1"/>
    <property type="match status" value="1"/>
</dbReference>
<evidence type="ECO:0000256" key="3">
    <source>
        <dbReference type="ARBA" id="ARBA00022679"/>
    </source>
</evidence>
<dbReference type="EMBL" id="LR917711">
    <property type="protein sequence ID" value="CAD7255139.1"/>
    <property type="molecule type" value="Genomic_DNA"/>
</dbReference>
<dbReference type="SUPFAM" id="SSF53790">
    <property type="entry name" value="Tetrapyrrole methylase"/>
    <property type="match status" value="1"/>
</dbReference>
<name>A0A7R9FTZ0_9CRUS</name>
<dbReference type="InterPro" id="IPR050161">
    <property type="entry name" value="Siro_Cobalamin_biosynth"/>
</dbReference>
<dbReference type="GO" id="GO:0032259">
    <property type="term" value="P:methylation"/>
    <property type="evidence" value="ECO:0007669"/>
    <property type="project" value="UniProtKB-KW"/>
</dbReference>
<dbReference type="InterPro" id="IPR000878">
    <property type="entry name" value="4pyrrol_Mease"/>
</dbReference>
<dbReference type="PANTHER" id="PTHR45790:SF3">
    <property type="entry name" value="S-ADENOSYL-L-METHIONINE-DEPENDENT UROPORPHYRINOGEN III METHYLTRANSFERASE, CHLOROPLASTIC"/>
    <property type="match status" value="1"/>
</dbReference>
<feature type="domain" description="Tetrapyrrole methylase" evidence="7">
    <location>
        <begin position="2"/>
        <end position="135"/>
    </location>
</feature>
<dbReference type="FunFam" id="3.40.1010.10:FF:000001">
    <property type="entry name" value="Siroheme synthase"/>
    <property type="match status" value="1"/>
</dbReference>
<keyword evidence="2 6" id="KW-0489">Methyltransferase</keyword>
<protein>
    <recommendedName>
        <fullName evidence="1">uroporphyrinogen-III C-methyltransferase</fullName>
        <ecNumber evidence="1">2.1.1.107</ecNumber>
    </recommendedName>
</protein>
<dbReference type="GO" id="GO:0004851">
    <property type="term" value="F:uroporphyrin-III C-methyltransferase activity"/>
    <property type="evidence" value="ECO:0007669"/>
    <property type="project" value="UniProtKB-EC"/>
</dbReference>
<evidence type="ECO:0000256" key="5">
    <source>
        <dbReference type="ARBA" id="ARBA00023244"/>
    </source>
</evidence>
<sequence length="138" mass="14747">MQLLQKADIVFYDALVSPEMLTYCPQAIAVAVGKRCGEHSWKQSEINTALLDAVKQYPIVVRLKGGDGMVFGRADEELTTLREAGVAFEIVPGVTSALAASAYLQKPLTKRGQARSVLLATKAQALTSDASIVAHADT</sequence>
<gene>
    <name evidence="8" type="ORF">DSTB1V02_LOCUS14884</name>
</gene>
<keyword evidence="5" id="KW-0627">Porphyrin biosynthesis</keyword>
<evidence type="ECO:0000256" key="6">
    <source>
        <dbReference type="RuleBase" id="RU003960"/>
    </source>
</evidence>
<evidence type="ECO:0000256" key="4">
    <source>
        <dbReference type="ARBA" id="ARBA00022691"/>
    </source>
</evidence>
<dbReference type="InterPro" id="IPR035996">
    <property type="entry name" value="4pyrrol_Methylase_sf"/>
</dbReference>
<dbReference type="Pfam" id="PF00590">
    <property type="entry name" value="TP_methylase"/>
    <property type="match status" value="1"/>
</dbReference>
<dbReference type="PANTHER" id="PTHR45790">
    <property type="entry name" value="SIROHEME SYNTHASE-RELATED"/>
    <property type="match status" value="1"/>
</dbReference>
<evidence type="ECO:0000259" key="7">
    <source>
        <dbReference type="Pfam" id="PF00590"/>
    </source>
</evidence>
<dbReference type="InterPro" id="IPR014777">
    <property type="entry name" value="4pyrrole_Mease_sub1"/>
</dbReference>
<dbReference type="EC" id="2.1.1.107" evidence="1"/>
<keyword evidence="9" id="KW-1185">Reference proteome</keyword>
<dbReference type="GO" id="GO:0019354">
    <property type="term" value="P:siroheme biosynthetic process"/>
    <property type="evidence" value="ECO:0007669"/>
    <property type="project" value="TreeGrafter"/>
</dbReference>
<keyword evidence="4" id="KW-0949">S-adenosyl-L-methionine</keyword>
<keyword evidence="3 6" id="KW-0808">Transferase</keyword>
<organism evidence="8">
    <name type="scientific">Darwinula stevensoni</name>
    <dbReference type="NCBI Taxonomy" id="69355"/>
    <lineage>
        <taxon>Eukaryota</taxon>
        <taxon>Metazoa</taxon>
        <taxon>Ecdysozoa</taxon>
        <taxon>Arthropoda</taxon>
        <taxon>Crustacea</taxon>
        <taxon>Oligostraca</taxon>
        <taxon>Ostracoda</taxon>
        <taxon>Podocopa</taxon>
        <taxon>Podocopida</taxon>
        <taxon>Darwinulocopina</taxon>
        <taxon>Darwinuloidea</taxon>
        <taxon>Darwinulidae</taxon>
        <taxon>Darwinula</taxon>
    </lineage>
</organism>
<dbReference type="PROSITE" id="PS00840">
    <property type="entry name" value="SUMT_2"/>
    <property type="match status" value="1"/>
</dbReference>
<accession>A0A7R9FTZ0</accession>
<evidence type="ECO:0000313" key="9">
    <source>
        <dbReference type="Proteomes" id="UP000677054"/>
    </source>
</evidence>
<evidence type="ECO:0000256" key="1">
    <source>
        <dbReference type="ARBA" id="ARBA00012162"/>
    </source>
</evidence>